<evidence type="ECO:0000256" key="2">
    <source>
        <dbReference type="SAM" id="SignalP"/>
    </source>
</evidence>
<feature type="compositionally biased region" description="Basic and acidic residues" evidence="1">
    <location>
        <begin position="353"/>
        <end position="363"/>
    </location>
</feature>
<dbReference type="Gramene" id="Kaladp0020s0054.1.v1.1">
    <property type="protein sequence ID" value="Kaladp0020s0054.1.v1.1"/>
    <property type="gene ID" value="Kaladp0020s0054.v1.1"/>
</dbReference>
<dbReference type="EnsemblPlants" id="Kaladp0020s0054.1.v1.1">
    <property type="protein sequence ID" value="Kaladp0020s0054.1.v1.1"/>
    <property type="gene ID" value="Kaladp0020s0054.v1.1"/>
</dbReference>
<feature type="compositionally biased region" description="Basic and acidic residues" evidence="1">
    <location>
        <begin position="472"/>
        <end position="488"/>
    </location>
</feature>
<dbReference type="Proteomes" id="UP000594263">
    <property type="component" value="Unplaced"/>
</dbReference>
<dbReference type="Pfam" id="PF10453">
    <property type="entry name" value="NUFIP1"/>
    <property type="match status" value="1"/>
</dbReference>
<evidence type="ECO:0000259" key="3">
    <source>
        <dbReference type="Pfam" id="PF10453"/>
    </source>
</evidence>
<dbReference type="PANTHER" id="PTHR13309">
    <property type="entry name" value="NUCLEAR FRAGILE X MENTAL RETARDATION PROTEIN INTERACTING PROTEIN 1"/>
    <property type="match status" value="1"/>
</dbReference>
<dbReference type="GO" id="GO:0000492">
    <property type="term" value="P:box C/D snoRNP assembly"/>
    <property type="evidence" value="ECO:0007669"/>
    <property type="project" value="TreeGrafter"/>
</dbReference>
<dbReference type="PANTHER" id="PTHR13309:SF0">
    <property type="entry name" value="FMR1-INTERACTING PROTEIN NUFIP1"/>
    <property type="match status" value="1"/>
</dbReference>
<keyword evidence="5" id="KW-1185">Reference proteome</keyword>
<feature type="domain" description="FMR1-interacting protein 1 conserved" evidence="3">
    <location>
        <begin position="380"/>
        <end position="419"/>
    </location>
</feature>
<accession>A0A7N0ZRG9</accession>
<name>A0A7N0ZRG9_KALFE</name>
<dbReference type="InterPro" id="IPR019496">
    <property type="entry name" value="NUFIP1_cons_dom"/>
</dbReference>
<dbReference type="AlphaFoldDB" id="A0A7N0ZRG9"/>
<feature type="chain" id="PRO_5029706769" description="FMR1-interacting protein 1 conserved domain-containing protein" evidence="2">
    <location>
        <begin position="27"/>
        <end position="639"/>
    </location>
</feature>
<organism evidence="4 5">
    <name type="scientific">Kalanchoe fedtschenkoi</name>
    <name type="common">Lavender scallops</name>
    <name type="synonym">South American air plant</name>
    <dbReference type="NCBI Taxonomy" id="63787"/>
    <lineage>
        <taxon>Eukaryota</taxon>
        <taxon>Viridiplantae</taxon>
        <taxon>Streptophyta</taxon>
        <taxon>Embryophyta</taxon>
        <taxon>Tracheophyta</taxon>
        <taxon>Spermatophyta</taxon>
        <taxon>Magnoliopsida</taxon>
        <taxon>eudicotyledons</taxon>
        <taxon>Gunneridae</taxon>
        <taxon>Pentapetalae</taxon>
        <taxon>Saxifragales</taxon>
        <taxon>Crassulaceae</taxon>
        <taxon>Kalanchoe</taxon>
    </lineage>
</organism>
<evidence type="ECO:0000313" key="5">
    <source>
        <dbReference type="Proteomes" id="UP000594263"/>
    </source>
</evidence>
<dbReference type="InterPro" id="IPR039136">
    <property type="entry name" value="NUFIP1-like"/>
</dbReference>
<feature type="region of interest" description="Disordered" evidence="1">
    <location>
        <begin position="465"/>
        <end position="524"/>
    </location>
</feature>
<sequence length="639" mass="72004">MRPSCSFQSWLFKTLVSRVFILFLSAHQRLCPSVSSSFINSIQHPRTAGLLFPKSQLPLFWYSFSSLPTLKFLMGTYNYRNPAPNITSNSDTNGPIPPLGPQPFINIPNHFVPVQNNQMGFPLLAPVMFPGQSFPGFLPQANAPNMNNLAVFPTNNPFGRMSNFSQMSLSQPAAQFQNMPAFAQLMNQSMCIPNAQFGMQNMNQFCAMQMTNHGQLGSFNVPASHQMMRPSNQVNLGRDSQNPAFFRSPLYGAACSADGGRNQINLTQPSTEQKELTDAPEQLEHNSPLPCNPHSAHEGQAPEIMQFFKGNSASNGQSNVSNSWKFSTNNFQGRPRKGRWENPKFMSAKNNKRKFDGSRDAENRGGINRRQKNNNNTSLSNQDSPRQKRSVSLSYTEQEVQQWRDQRRKNHPSRANKDELHEKKLTGDGSIEKEERIRRQQLKEILAKQAELGVEVADVPAHYLLDSGSQPHEGKSNEADLPTKERAQNRRNRNGRIKSKLQFAKRQRITNNESSNRPSTRCREPTLLQKLLSADIKRDRQHLLQVFRFMVMNNYFKNALDKPLVYPVAFIKDTKCESPTAKEEASLATSASVPGVHSRVDFVAQECDKDSHGESKAGNQYCGEEVISAEEEGEITSEY</sequence>
<feature type="compositionally biased region" description="Polar residues" evidence="1">
    <location>
        <begin position="509"/>
        <end position="519"/>
    </location>
</feature>
<feature type="compositionally biased region" description="Polar residues" evidence="1">
    <location>
        <begin position="373"/>
        <end position="403"/>
    </location>
</feature>
<feature type="region of interest" description="Disordered" evidence="1">
    <location>
        <begin position="310"/>
        <end position="432"/>
    </location>
</feature>
<protein>
    <recommendedName>
        <fullName evidence="3">FMR1-interacting protein 1 conserved domain-containing protein</fullName>
    </recommendedName>
</protein>
<feature type="region of interest" description="Disordered" evidence="1">
    <location>
        <begin position="270"/>
        <end position="298"/>
    </location>
</feature>
<feature type="compositionally biased region" description="Polar residues" evidence="1">
    <location>
        <begin position="310"/>
        <end position="332"/>
    </location>
</feature>
<feature type="compositionally biased region" description="Basic and acidic residues" evidence="1">
    <location>
        <begin position="415"/>
        <end position="432"/>
    </location>
</feature>
<evidence type="ECO:0000256" key="1">
    <source>
        <dbReference type="SAM" id="MobiDB-lite"/>
    </source>
</evidence>
<evidence type="ECO:0000313" key="4">
    <source>
        <dbReference type="EnsemblPlants" id="Kaladp0020s0054.1.v1.1"/>
    </source>
</evidence>
<dbReference type="GO" id="GO:0005634">
    <property type="term" value="C:nucleus"/>
    <property type="evidence" value="ECO:0007669"/>
    <property type="project" value="TreeGrafter"/>
</dbReference>
<reference evidence="4" key="1">
    <citation type="submission" date="2021-01" db="UniProtKB">
        <authorList>
            <consortium name="EnsemblPlants"/>
        </authorList>
    </citation>
    <scope>IDENTIFICATION</scope>
</reference>
<feature type="signal peptide" evidence="2">
    <location>
        <begin position="1"/>
        <end position="26"/>
    </location>
</feature>
<proteinExistence type="predicted"/>
<dbReference type="GO" id="GO:0003723">
    <property type="term" value="F:RNA binding"/>
    <property type="evidence" value="ECO:0007669"/>
    <property type="project" value="InterPro"/>
</dbReference>
<dbReference type="OMA" id="NSFFKHC"/>
<feature type="compositionally biased region" description="Basic residues" evidence="1">
    <location>
        <begin position="489"/>
        <end position="508"/>
    </location>
</feature>
<keyword evidence="2" id="KW-0732">Signal</keyword>